<feature type="transmembrane region" description="Helical" evidence="5">
    <location>
        <begin position="250"/>
        <end position="275"/>
    </location>
</feature>
<dbReference type="PANTHER" id="PTHR23528:SF1">
    <property type="entry name" value="MAJOR FACILITATOR SUPERFAMILY (MFS) PROFILE DOMAIN-CONTAINING PROTEIN"/>
    <property type="match status" value="1"/>
</dbReference>
<name>A0ABY0V6J8_9ACTO</name>
<keyword evidence="2 5" id="KW-0812">Transmembrane</keyword>
<organism evidence="7 8">
    <name type="scientific">Schaalia radingae</name>
    <dbReference type="NCBI Taxonomy" id="131110"/>
    <lineage>
        <taxon>Bacteria</taxon>
        <taxon>Bacillati</taxon>
        <taxon>Actinomycetota</taxon>
        <taxon>Actinomycetes</taxon>
        <taxon>Actinomycetales</taxon>
        <taxon>Actinomycetaceae</taxon>
        <taxon>Schaalia</taxon>
    </lineage>
</organism>
<reference evidence="7 8" key="1">
    <citation type="submission" date="2016-10" db="EMBL/GenBank/DDBJ databases">
        <authorList>
            <person name="Varghese N."/>
            <person name="Submissions S."/>
        </authorList>
    </citation>
    <scope>NUCLEOTIDE SEQUENCE [LARGE SCALE GENOMIC DNA]</scope>
    <source>
        <strain evidence="7 8">DSM 9169</strain>
    </source>
</reference>
<evidence type="ECO:0000313" key="7">
    <source>
        <dbReference type="EMBL" id="SDT90732.1"/>
    </source>
</evidence>
<protein>
    <submittedName>
        <fullName evidence="7">Na+/melibiose symporter</fullName>
    </submittedName>
</protein>
<dbReference type="Proteomes" id="UP000198976">
    <property type="component" value="Chromosome I"/>
</dbReference>
<feature type="transmembrane region" description="Helical" evidence="5">
    <location>
        <begin position="188"/>
        <end position="206"/>
    </location>
</feature>
<dbReference type="InterPro" id="IPR011701">
    <property type="entry name" value="MFS"/>
</dbReference>
<dbReference type="Pfam" id="PF07690">
    <property type="entry name" value="MFS_1"/>
    <property type="match status" value="1"/>
</dbReference>
<evidence type="ECO:0000256" key="5">
    <source>
        <dbReference type="SAM" id="Phobius"/>
    </source>
</evidence>
<dbReference type="InterPro" id="IPR036259">
    <property type="entry name" value="MFS_trans_sf"/>
</dbReference>
<dbReference type="Gene3D" id="1.20.1250.20">
    <property type="entry name" value="MFS general substrate transporter like domains"/>
    <property type="match status" value="2"/>
</dbReference>
<feature type="transmembrane region" description="Helical" evidence="5">
    <location>
        <begin position="341"/>
        <end position="360"/>
    </location>
</feature>
<dbReference type="SUPFAM" id="SSF103473">
    <property type="entry name" value="MFS general substrate transporter"/>
    <property type="match status" value="1"/>
</dbReference>
<evidence type="ECO:0000256" key="4">
    <source>
        <dbReference type="ARBA" id="ARBA00023136"/>
    </source>
</evidence>
<dbReference type="EMBL" id="LT629792">
    <property type="protein sequence ID" value="SDT90732.1"/>
    <property type="molecule type" value="Genomic_DNA"/>
</dbReference>
<keyword evidence="4 5" id="KW-0472">Membrane</keyword>
<keyword evidence="8" id="KW-1185">Reference proteome</keyword>
<evidence type="ECO:0000256" key="2">
    <source>
        <dbReference type="ARBA" id="ARBA00022692"/>
    </source>
</evidence>
<gene>
    <name evidence="7" type="ORF">SAMN04489714_0776</name>
</gene>
<evidence type="ECO:0000256" key="1">
    <source>
        <dbReference type="ARBA" id="ARBA00004651"/>
    </source>
</evidence>
<feature type="transmembrane region" description="Helical" evidence="5">
    <location>
        <begin position="160"/>
        <end position="182"/>
    </location>
</feature>
<dbReference type="PROSITE" id="PS50850">
    <property type="entry name" value="MFS"/>
    <property type="match status" value="1"/>
</dbReference>
<comment type="subcellular location">
    <subcellularLocation>
        <location evidence="1">Cell membrane</location>
        <topology evidence="1">Multi-pass membrane protein</topology>
    </subcellularLocation>
</comment>
<accession>A0ABY0V6J8</accession>
<evidence type="ECO:0000256" key="3">
    <source>
        <dbReference type="ARBA" id="ARBA00022989"/>
    </source>
</evidence>
<feature type="transmembrane region" description="Helical" evidence="5">
    <location>
        <begin position="410"/>
        <end position="428"/>
    </location>
</feature>
<feature type="transmembrane region" description="Helical" evidence="5">
    <location>
        <begin position="381"/>
        <end position="404"/>
    </location>
</feature>
<feature type="transmembrane region" description="Helical" evidence="5">
    <location>
        <begin position="100"/>
        <end position="117"/>
    </location>
</feature>
<feature type="transmembrane region" description="Helical" evidence="5">
    <location>
        <begin position="123"/>
        <end position="148"/>
    </location>
</feature>
<feature type="transmembrane region" description="Helical" evidence="5">
    <location>
        <begin position="317"/>
        <end position="335"/>
    </location>
</feature>
<dbReference type="InterPro" id="IPR020846">
    <property type="entry name" value="MFS_dom"/>
</dbReference>
<proteinExistence type="predicted"/>
<evidence type="ECO:0000259" key="6">
    <source>
        <dbReference type="PROSITE" id="PS50850"/>
    </source>
</evidence>
<evidence type="ECO:0000313" key="8">
    <source>
        <dbReference type="Proteomes" id="UP000198976"/>
    </source>
</evidence>
<sequence>MSTASDQTHHHDHFVDPHARPPVTKGWIGRYGLAYLGINLAWAGPSQLLIAKQVLDFFGDNGKEQYLALIMAVGGAASIIATALWGFATDWTRSRFGRRSPWVLIGAVTSAALLVWMGGASSFVSLLIAWTLFQIMIASAVGASQAMAPDRVPTNQYGTVSGVMGLTYTLALVLGTAIGTVFDVAPAYWISAAVVVVLVVQFLVFYREVPTGEGVFAISPTTPAATDDSDEDVKKPVGAQANADRPYADFIWVFIARMAVTLGNVTALFYLFYYLRDRIKLDDPDTGVLILTGIYALAVVVCAVVAGSISDKMHRRLIFVAGSSVGVAAACLIMAWAHAFWVVIIAALVLGISWGVYMAVDQALINEVLPIPAQRGRDVGIMNIAVVTPNALAPVVAAGALSFLGGYAGLYILSGVLALTGALVMYRVKNVA</sequence>
<dbReference type="PANTHER" id="PTHR23528">
    <property type="match status" value="1"/>
</dbReference>
<feature type="domain" description="Major facilitator superfamily (MFS) profile" evidence="6">
    <location>
        <begin position="25"/>
        <end position="432"/>
    </location>
</feature>
<keyword evidence="3 5" id="KW-1133">Transmembrane helix</keyword>
<dbReference type="RefSeq" id="WP_092648452.1">
    <property type="nucleotide sequence ID" value="NZ_LT629792.1"/>
</dbReference>
<feature type="transmembrane region" description="Helical" evidence="5">
    <location>
        <begin position="66"/>
        <end position="88"/>
    </location>
</feature>
<feature type="transmembrane region" description="Helical" evidence="5">
    <location>
        <begin position="287"/>
        <end position="310"/>
    </location>
</feature>